<dbReference type="AlphaFoldDB" id="A0A1J5SFX1"/>
<dbReference type="PRINTS" id="PR02008">
    <property type="entry name" value="RCMTFAMILY"/>
</dbReference>
<dbReference type="PANTHER" id="PTHR22807">
    <property type="entry name" value="NOP2 YEAST -RELATED NOL1/NOP2/FMU SUN DOMAIN-CONTAINING"/>
    <property type="match status" value="1"/>
</dbReference>
<dbReference type="PROSITE" id="PS51686">
    <property type="entry name" value="SAM_MT_RSMB_NOP"/>
    <property type="match status" value="1"/>
</dbReference>
<dbReference type="SUPFAM" id="SSF53335">
    <property type="entry name" value="S-adenosyl-L-methionine-dependent methyltransferases"/>
    <property type="match status" value="1"/>
</dbReference>
<keyword evidence="2 6" id="KW-0808">Transferase</keyword>
<dbReference type="Pfam" id="PF01189">
    <property type="entry name" value="Methyltr_RsmB-F"/>
    <property type="match status" value="1"/>
</dbReference>
<comment type="caution">
    <text evidence="6">The sequence shown here is derived from an EMBL/GenBank/DDBJ whole genome shotgun (WGS) entry which is preliminary data.</text>
</comment>
<protein>
    <submittedName>
        <fullName evidence="6">Ribosomal RNA small subunit methyltransferase B</fullName>
        <ecNumber evidence="6">2.1.1.176</ecNumber>
    </submittedName>
</protein>
<dbReference type="EC" id="2.1.1.176" evidence="6"/>
<dbReference type="InterPro" id="IPR006027">
    <property type="entry name" value="NusB_RsmB_TIM44"/>
</dbReference>
<dbReference type="InterPro" id="IPR049560">
    <property type="entry name" value="MeTrfase_RsmB-F_NOP2_cat"/>
</dbReference>
<dbReference type="InterPro" id="IPR001678">
    <property type="entry name" value="MeTrfase_RsmB-F_NOP2_dom"/>
</dbReference>
<dbReference type="GO" id="GO:0001510">
    <property type="term" value="P:RNA methylation"/>
    <property type="evidence" value="ECO:0007669"/>
    <property type="project" value="InterPro"/>
</dbReference>
<dbReference type="Gene3D" id="3.40.50.150">
    <property type="entry name" value="Vaccinia Virus protein VP39"/>
    <property type="match status" value="1"/>
</dbReference>
<dbReference type="Gene3D" id="1.10.940.10">
    <property type="entry name" value="NusB-like"/>
    <property type="match status" value="1"/>
</dbReference>
<evidence type="ECO:0000313" key="6">
    <source>
        <dbReference type="EMBL" id="OIR07311.1"/>
    </source>
</evidence>
<name>A0A1J5SFX1_9ZZZZ</name>
<evidence type="ECO:0000256" key="2">
    <source>
        <dbReference type="ARBA" id="ARBA00022679"/>
    </source>
</evidence>
<dbReference type="GO" id="GO:0006355">
    <property type="term" value="P:regulation of DNA-templated transcription"/>
    <property type="evidence" value="ECO:0007669"/>
    <property type="project" value="InterPro"/>
</dbReference>
<dbReference type="Pfam" id="PF01029">
    <property type="entry name" value="NusB"/>
    <property type="match status" value="1"/>
</dbReference>
<evidence type="ECO:0000256" key="3">
    <source>
        <dbReference type="ARBA" id="ARBA00022691"/>
    </source>
</evidence>
<dbReference type="SUPFAM" id="SSF48013">
    <property type="entry name" value="NusB-like"/>
    <property type="match status" value="1"/>
</dbReference>
<gene>
    <name evidence="6" type="primary">rsmB_6</name>
    <name evidence="6" type="ORF">GALL_105670</name>
</gene>
<dbReference type="PANTHER" id="PTHR22807:SF53">
    <property type="entry name" value="RIBOSOMAL RNA SMALL SUBUNIT METHYLTRANSFERASE B-RELATED"/>
    <property type="match status" value="1"/>
</dbReference>
<dbReference type="GO" id="GO:0003723">
    <property type="term" value="F:RNA binding"/>
    <property type="evidence" value="ECO:0007669"/>
    <property type="project" value="UniProtKB-KW"/>
</dbReference>
<dbReference type="InterPro" id="IPR023267">
    <property type="entry name" value="RCMT"/>
</dbReference>
<sequence>MVSRPPSAWTIAADRIRRWLEQQNRVDELMDRLPPGLAGAERARVQHLVYGVIRHHLRLERLLRRRVTKRPRDVVMAVLLVGGFELIEGQRDEADPVGVCARVVHHAVDQSKRLIAPSESGLVNAVLRRLSEDLAAEPVPALLAPSHRLAEYFSHPEWLVRRWQAGFGAAATRKLLEWNQMPGQVTVRWRPAGAEGLPDWLKATPWEGFYVPESGHWAEIETLIGEGRLYVQDPSTRLPVGLLDPKPGEVVLDLCAAPGGKSVMIADRMGSGRIVAVDLPGERQERLVENLGRVRGVECTVLSADLGEGLSALLSDRGLPQLYAAVLIDVPCSNTGVMRHRVDVKERLEESDLAKHARNQLRLLEAAAARVEIGGRLVYSTCSIDRDENEGVIEQFLKKRGTEFVREDSAVSLPWETGHDGAAAFRLRRVRAA</sequence>
<evidence type="ECO:0000256" key="4">
    <source>
        <dbReference type="ARBA" id="ARBA00022884"/>
    </source>
</evidence>
<dbReference type="EMBL" id="MLJW01000038">
    <property type="protein sequence ID" value="OIR07311.1"/>
    <property type="molecule type" value="Genomic_DNA"/>
</dbReference>
<keyword evidence="4" id="KW-0694">RNA-binding</keyword>
<evidence type="ECO:0000259" key="5">
    <source>
        <dbReference type="PROSITE" id="PS51686"/>
    </source>
</evidence>
<dbReference type="GO" id="GO:0008173">
    <property type="term" value="F:RNA methyltransferase activity"/>
    <property type="evidence" value="ECO:0007669"/>
    <property type="project" value="InterPro"/>
</dbReference>
<reference evidence="6" key="1">
    <citation type="submission" date="2016-10" db="EMBL/GenBank/DDBJ databases">
        <title>Sequence of Gallionella enrichment culture.</title>
        <authorList>
            <person name="Poehlein A."/>
            <person name="Muehling M."/>
            <person name="Daniel R."/>
        </authorList>
    </citation>
    <scope>NUCLEOTIDE SEQUENCE</scope>
</reference>
<proteinExistence type="predicted"/>
<organism evidence="6">
    <name type="scientific">mine drainage metagenome</name>
    <dbReference type="NCBI Taxonomy" id="410659"/>
    <lineage>
        <taxon>unclassified sequences</taxon>
        <taxon>metagenomes</taxon>
        <taxon>ecological metagenomes</taxon>
    </lineage>
</organism>
<dbReference type="InterPro" id="IPR029063">
    <property type="entry name" value="SAM-dependent_MTases_sf"/>
</dbReference>
<keyword evidence="1 6" id="KW-0489">Methyltransferase</keyword>
<accession>A0A1J5SFX1</accession>
<keyword evidence="3" id="KW-0949">S-adenosyl-L-methionine</keyword>
<dbReference type="InterPro" id="IPR035926">
    <property type="entry name" value="NusB-like_sf"/>
</dbReference>
<feature type="domain" description="SAM-dependent MTase RsmB/NOP-type" evidence="5">
    <location>
        <begin position="164"/>
        <end position="433"/>
    </location>
</feature>
<evidence type="ECO:0000256" key="1">
    <source>
        <dbReference type="ARBA" id="ARBA00022603"/>
    </source>
</evidence>